<dbReference type="HOGENOM" id="CLU_009579_3_0_1"/>
<keyword evidence="5 15" id="KW-0681">Retinal protein</keyword>
<dbReference type="GO" id="GO:0009881">
    <property type="term" value="F:photoreceptor activity"/>
    <property type="evidence" value="ECO:0007669"/>
    <property type="project" value="UniProtKB-KW"/>
</dbReference>
<dbReference type="FunFam" id="1.20.1070.10:FF:000044">
    <property type="entry name" value="Opsin, ultraviolet-sensitive"/>
    <property type="match status" value="1"/>
</dbReference>
<dbReference type="GO" id="GO:0016020">
    <property type="term" value="C:membrane"/>
    <property type="evidence" value="ECO:0007669"/>
    <property type="project" value="UniProtKB-SubCell"/>
</dbReference>
<feature type="transmembrane region" description="Helical" evidence="15">
    <location>
        <begin position="164"/>
        <end position="184"/>
    </location>
</feature>
<evidence type="ECO:0000256" key="10">
    <source>
        <dbReference type="ARBA" id="ARBA00023139"/>
    </source>
</evidence>
<evidence type="ECO:0000313" key="19">
    <source>
        <dbReference type="Proteomes" id="UP000014760"/>
    </source>
</evidence>
<feature type="transmembrane region" description="Helical" evidence="15">
    <location>
        <begin position="312"/>
        <end position="330"/>
    </location>
</feature>
<reference evidence="18" key="3">
    <citation type="submission" date="2015-06" db="UniProtKB">
        <authorList>
            <consortium name="EnsemblMetazoa"/>
        </authorList>
    </citation>
    <scope>IDENTIFICATION</scope>
</reference>
<accession>R7UDC5</accession>
<dbReference type="GO" id="GO:0007601">
    <property type="term" value="P:visual perception"/>
    <property type="evidence" value="ECO:0007669"/>
    <property type="project" value="InterPro"/>
</dbReference>
<dbReference type="PROSITE" id="PS50262">
    <property type="entry name" value="G_PROTEIN_RECEP_F1_2"/>
    <property type="match status" value="1"/>
</dbReference>
<keyword evidence="14" id="KW-0449">Lipoprotein</keyword>
<dbReference type="SUPFAM" id="SSF81321">
    <property type="entry name" value="Family A G protein-coupled receptor-like"/>
    <property type="match status" value="1"/>
</dbReference>
<dbReference type="OMA" id="WKMAKIV"/>
<organism evidence="17">
    <name type="scientific">Capitella teleta</name>
    <name type="common">Polychaete worm</name>
    <dbReference type="NCBI Taxonomy" id="283909"/>
    <lineage>
        <taxon>Eukaryota</taxon>
        <taxon>Metazoa</taxon>
        <taxon>Spiralia</taxon>
        <taxon>Lophotrochozoa</taxon>
        <taxon>Annelida</taxon>
        <taxon>Polychaeta</taxon>
        <taxon>Sedentaria</taxon>
        <taxon>Scolecida</taxon>
        <taxon>Capitellidae</taxon>
        <taxon>Capitella</taxon>
    </lineage>
</organism>
<keyword evidence="19" id="KW-1185">Reference proteome</keyword>
<keyword evidence="13 15" id="KW-0807">Transducer</keyword>
<dbReference type="STRING" id="283909.R7UDC5"/>
<dbReference type="InterPro" id="IPR017452">
    <property type="entry name" value="GPCR_Rhodpsn_7TM"/>
</dbReference>
<dbReference type="EnsemblMetazoa" id="CapteT119596">
    <property type="protein sequence ID" value="CapteP119596"/>
    <property type="gene ID" value="CapteG119596"/>
</dbReference>
<name>R7UDC5_CAPTE</name>
<evidence type="ECO:0000256" key="12">
    <source>
        <dbReference type="ARBA" id="ARBA00023170"/>
    </source>
</evidence>
<feature type="non-terminal residue" evidence="17">
    <location>
        <position position="349"/>
    </location>
</feature>
<evidence type="ECO:0000256" key="15">
    <source>
        <dbReference type="RuleBase" id="RU004951"/>
    </source>
</evidence>
<dbReference type="InterPro" id="IPR001760">
    <property type="entry name" value="Opsin"/>
</dbReference>
<feature type="domain" description="G-protein coupled receptors family 1 profile" evidence="16">
    <location>
        <begin position="63"/>
        <end position="328"/>
    </location>
</feature>
<keyword evidence="8 15" id="KW-0297">G-protein coupled receptor</keyword>
<dbReference type="CDD" id="cd15337">
    <property type="entry name" value="7tmA_Opsin_Gq_invertebrates"/>
    <property type="match status" value="1"/>
</dbReference>
<keyword evidence="4 15" id="KW-0812">Transmembrane</keyword>
<evidence type="ECO:0000259" key="16">
    <source>
        <dbReference type="PROSITE" id="PS50262"/>
    </source>
</evidence>
<keyword evidence="10" id="KW-0564">Palmitate</keyword>
<dbReference type="InterPro" id="IPR027430">
    <property type="entry name" value="Retinal_BS"/>
</dbReference>
<dbReference type="PRINTS" id="PR00237">
    <property type="entry name" value="GPCRRHODOPSN"/>
</dbReference>
<dbReference type="OrthoDB" id="9996086at2759"/>
<keyword evidence="12 15" id="KW-0675">Receptor</keyword>
<keyword evidence="9 15" id="KW-0472">Membrane</keyword>
<comment type="similarity">
    <text evidence="15">Belongs to the G-protein coupled receptor 1 family. Opsin subfamily.</text>
</comment>
<dbReference type="InterPro" id="IPR050125">
    <property type="entry name" value="GPCR_opsins"/>
</dbReference>
<keyword evidence="2 15" id="KW-0600">Photoreceptor protein</keyword>
<feature type="transmembrane region" description="Helical" evidence="15">
    <location>
        <begin position="44"/>
        <end position="72"/>
    </location>
</feature>
<dbReference type="PRINTS" id="PR00238">
    <property type="entry name" value="OPSIN"/>
</dbReference>
<keyword evidence="6 15" id="KW-1133">Transmembrane helix</keyword>
<evidence type="ECO:0000256" key="7">
    <source>
        <dbReference type="ARBA" id="ARBA00022991"/>
    </source>
</evidence>
<dbReference type="InterPro" id="IPR000276">
    <property type="entry name" value="GPCR_Rhodpsn"/>
</dbReference>
<evidence type="ECO:0000313" key="17">
    <source>
        <dbReference type="EMBL" id="ELU01272.1"/>
    </source>
</evidence>
<reference evidence="19" key="1">
    <citation type="submission" date="2012-12" db="EMBL/GenBank/DDBJ databases">
        <authorList>
            <person name="Hellsten U."/>
            <person name="Grimwood J."/>
            <person name="Chapman J.A."/>
            <person name="Shapiro H."/>
            <person name="Aerts A."/>
            <person name="Otillar R.P."/>
            <person name="Terry A.Y."/>
            <person name="Boore J.L."/>
            <person name="Simakov O."/>
            <person name="Marletaz F."/>
            <person name="Cho S.-J."/>
            <person name="Edsinger-Gonzales E."/>
            <person name="Havlak P."/>
            <person name="Kuo D.-H."/>
            <person name="Larsson T."/>
            <person name="Lv J."/>
            <person name="Arendt D."/>
            <person name="Savage R."/>
            <person name="Osoegawa K."/>
            <person name="de Jong P."/>
            <person name="Lindberg D.R."/>
            <person name="Seaver E.C."/>
            <person name="Weisblat D.A."/>
            <person name="Putnam N.H."/>
            <person name="Grigoriev I.V."/>
            <person name="Rokhsar D.S."/>
        </authorList>
    </citation>
    <scope>NUCLEOTIDE SEQUENCE</scope>
    <source>
        <strain evidence="19">I ESC-2004</strain>
    </source>
</reference>
<gene>
    <name evidence="17" type="ORF">CAPTEDRAFT_119596</name>
</gene>
<feature type="transmembrane region" description="Helical" evidence="15">
    <location>
        <begin position="122"/>
        <end position="143"/>
    </location>
</feature>
<keyword evidence="11" id="KW-1015">Disulfide bond</keyword>
<dbReference type="AlphaFoldDB" id="R7UDC5"/>
<keyword evidence="3 15" id="KW-0716">Sensory transduction</keyword>
<comment type="subcellular location">
    <subcellularLocation>
        <location evidence="1 15">Membrane</location>
        <topology evidence="1 15">Multi-pass membrane protein</topology>
    </subcellularLocation>
</comment>
<feature type="transmembrane region" description="Helical" evidence="15">
    <location>
        <begin position="213"/>
        <end position="241"/>
    </location>
</feature>
<dbReference type="PROSITE" id="PS00238">
    <property type="entry name" value="OPSIN"/>
    <property type="match status" value="1"/>
</dbReference>
<evidence type="ECO:0000313" key="18">
    <source>
        <dbReference type="EnsemblMetazoa" id="CapteP119596"/>
    </source>
</evidence>
<dbReference type="FunCoup" id="R7UDC5">
    <property type="interactions" value="86"/>
</dbReference>
<dbReference type="Pfam" id="PF00001">
    <property type="entry name" value="7tm_1"/>
    <property type="match status" value="1"/>
</dbReference>
<dbReference type="EMBL" id="AMQN01009358">
    <property type="status" value="NOT_ANNOTATED_CDS"/>
    <property type="molecule type" value="Genomic_DNA"/>
</dbReference>
<evidence type="ECO:0000256" key="3">
    <source>
        <dbReference type="ARBA" id="ARBA00022606"/>
    </source>
</evidence>
<feature type="transmembrane region" description="Helical" evidence="15">
    <location>
        <begin position="271"/>
        <end position="292"/>
    </location>
</feature>
<dbReference type="PANTHER" id="PTHR24240">
    <property type="entry name" value="OPSIN"/>
    <property type="match status" value="1"/>
</dbReference>
<sequence>MSYADGYLDNSTAPIEESPYLPHGTFFHPHWRPYREMLLNMNPLIYYGLGLYMAVVGIVGTLGNLVVITLFIKTRSLRTPPNMFIINLALSDMGFCATNGFPLMTVASFQKLWRWGPVACELYALAGSITGFNSIATLALISMDRYMVIAKPFYAMKHVSHKRSLIQIILAWTWAFIWSAPPLLRMGYGRYIPEGFQVSCTFDYLSRDLKNLIFVWCLFVFGFFIPVLAIACSYVGIIRAVGAQSKEMRKTAEKMGAKTGKSDKEKKQDIAMAKVAAGTIGLFLMSWTPYAAVSMIGIAGNRSWITPYVSQIPVMFAKASAMWNPILYALSHPKFRAALEDHMPWLLVC</sequence>
<evidence type="ECO:0000256" key="11">
    <source>
        <dbReference type="ARBA" id="ARBA00023157"/>
    </source>
</evidence>
<keyword evidence="7 15" id="KW-0157">Chromophore</keyword>
<protein>
    <recommendedName>
        <fullName evidence="16">G-protein coupled receptors family 1 profile domain-containing protein</fullName>
    </recommendedName>
</protein>
<evidence type="ECO:0000256" key="1">
    <source>
        <dbReference type="ARBA" id="ARBA00004141"/>
    </source>
</evidence>
<evidence type="ECO:0000256" key="6">
    <source>
        <dbReference type="ARBA" id="ARBA00022989"/>
    </source>
</evidence>
<evidence type="ECO:0000256" key="4">
    <source>
        <dbReference type="ARBA" id="ARBA00022692"/>
    </source>
</evidence>
<dbReference type="GO" id="GO:0004930">
    <property type="term" value="F:G protein-coupled receptor activity"/>
    <property type="evidence" value="ECO:0007669"/>
    <property type="project" value="UniProtKB-KW"/>
</dbReference>
<evidence type="ECO:0000256" key="2">
    <source>
        <dbReference type="ARBA" id="ARBA00022543"/>
    </source>
</evidence>
<evidence type="ECO:0000256" key="5">
    <source>
        <dbReference type="ARBA" id="ARBA00022925"/>
    </source>
</evidence>
<evidence type="ECO:0000256" key="13">
    <source>
        <dbReference type="ARBA" id="ARBA00023224"/>
    </source>
</evidence>
<dbReference type="GO" id="GO:0007602">
    <property type="term" value="P:phototransduction"/>
    <property type="evidence" value="ECO:0007669"/>
    <property type="project" value="UniProtKB-KW"/>
</dbReference>
<dbReference type="Proteomes" id="UP000014760">
    <property type="component" value="Unassembled WGS sequence"/>
</dbReference>
<evidence type="ECO:0000256" key="9">
    <source>
        <dbReference type="ARBA" id="ARBA00023136"/>
    </source>
</evidence>
<dbReference type="Gene3D" id="1.20.1070.10">
    <property type="entry name" value="Rhodopsin 7-helix transmembrane proteins"/>
    <property type="match status" value="1"/>
</dbReference>
<evidence type="ECO:0000256" key="8">
    <source>
        <dbReference type="ARBA" id="ARBA00023040"/>
    </source>
</evidence>
<dbReference type="EMBL" id="KB305236">
    <property type="protein sequence ID" value="ELU01272.1"/>
    <property type="molecule type" value="Genomic_DNA"/>
</dbReference>
<reference evidence="17 19" key="2">
    <citation type="journal article" date="2013" name="Nature">
        <title>Insights into bilaterian evolution from three spiralian genomes.</title>
        <authorList>
            <person name="Simakov O."/>
            <person name="Marletaz F."/>
            <person name="Cho S.J."/>
            <person name="Edsinger-Gonzales E."/>
            <person name="Havlak P."/>
            <person name="Hellsten U."/>
            <person name="Kuo D.H."/>
            <person name="Larsson T."/>
            <person name="Lv J."/>
            <person name="Arendt D."/>
            <person name="Savage R."/>
            <person name="Osoegawa K."/>
            <person name="de Jong P."/>
            <person name="Grimwood J."/>
            <person name="Chapman J.A."/>
            <person name="Shapiro H."/>
            <person name="Aerts A."/>
            <person name="Otillar R.P."/>
            <person name="Terry A.Y."/>
            <person name="Boore J.L."/>
            <person name="Grigoriev I.V."/>
            <person name="Lindberg D.R."/>
            <person name="Seaver E.C."/>
            <person name="Weisblat D.A."/>
            <person name="Putnam N.H."/>
            <person name="Rokhsar D.S."/>
        </authorList>
    </citation>
    <scope>NUCLEOTIDE SEQUENCE</scope>
    <source>
        <strain evidence="17 19">I ESC-2004</strain>
    </source>
</reference>
<feature type="transmembrane region" description="Helical" evidence="15">
    <location>
        <begin position="84"/>
        <end position="102"/>
    </location>
</feature>
<evidence type="ECO:0000256" key="14">
    <source>
        <dbReference type="ARBA" id="ARBA00023288"/>
    </source>
</evidence>
<proteinExistence type="inferred from homology"/>